<dbReference type="InterPro" id="IPR056618">
    <property type="entry name" value="Chromo_PTM"/>
</dbReference>
<dbReference type="PROSITE" id="PS50827">
    <property type="entry name" value="DDT"/>
    <property type="match status" value="1"/>
</dbReference>
<dbReference type="InterPro" id="IPR019787">
    <property type="entry name" value="Znf_PHD-finger"/>
</dbReference>
<evidence type="ECO:0000256" key="7">
    <source>
        <dbReference type="SAM" id="MobiDB-lite"/>
    </source>
</evidence>
<keyword evidence="2" id="KW-0479">Metal-binding</keyword>
<dbReference type="InterPro" id="IPR013083">
    <property type="entry name" value="Znf_RING/FYVE/PHD"/>
</dbReference>
<feature type="domain" description="PHD-type" evidence="8">
    <location>
        <begin position="420"/>
        <end position="467"/>
    </location>
</feature>
<dbReference type="OrthoDB" id="784962at2759"/>
<feature type="region of interest" description="Disordered" evidence="7">
    <location>
        <begin position="136"/>
        <end position="186"/>
    </location>
</feature>
<evidence type="ECO:0000313" key="11">
    <source>
        <dbReference type="Proteomes" id="UP000327013"/>
    </source>
</evidence>
<keyword evidence="5" id="KW-0539">Nucleus</keyword>
<dbReference type="PROSITE" id="PS01359">
    <property type="entry name" value="ZF_PHD_1"/>
    <property type="match status" value="1"/>
</dbReference>
<dbReference type="GO" id="GO:0000785">
    <property type="term" value="C:chromatin"/>
    <property type="evidence" value="ECO:0007669"/>
    <property type="project" value="UniProtKB-ARBA"/>
</dbReference>
<keyword evidence="11" id="KW-1185">Reference proteome</keyword>
<dbReference type="SUPFAM" id="SSF57903">
    <property type="entry name" value="FYVE/PHD zinc finger"/>
    <property type="match status" value="2"/>
</dbReference>
<dbReference type="SMART" id="SM00249">
    <property type="entry name" value="PHD"/>
    <property type="match status" value="4"/>
</dbReference>
<dbReference type="GO" id="GO:0005634">
    <property type="term" value="C:nucleus"/>
    <property type="evidence" value="ECO:0007669"/>
    <property type="project" value="UniProtKB-SubCell"/>
</dbReference>
<evidence type="ECO:0000313" key="10">
    <source>
        <dbReference type="EMBL" id="KAE8037513.1"/>
    </source>
</evidence>
<evidence type="ECO:0000256" key="6">
    <source>
        <dbReference type="PROSITE-ProRule" id="PRU00146"/>
    </source>
</evidence>
<protein>
    <recommendedName>
        <fullName evidence="12">PHD-type domain-containing protein</fullName>
    </recommendedName>
</protein>
<name>A0A660KM92_9ROSI</name>
<comment type="subcellular location">
    <subcellularLocation>
        <location evidence="1">Nucleus</location>
    </subcellularLocation>
</comment>
<proteinExistence type="predicted"/>
<evidence type="ECO:0000256" key="1">
    <source>
        <dbReference type="ARBA" id="ARBA00004123"/>
    </source>
</evidence>
<dbReference type="PANTHER" id="PTHR46508">
    <property type="entry name" value="PHD FINGER FAMILY PROTEIN"/>
    <property type="match status" value="1"/>
</dbReference>
<dbReference type="CDD" id="cd20401">
    <property type="entry name" value="Tudor_AtPTM-like"/>
    <property type="match status" value="1"/>
</dbReference>
<dbReference type="Gene3D" id="3.30.40.10">
    <property type="entry name" value="Zinc/RING finger domain, C3HC4 (zinc finger)"/>
    <property type="match status" value="2"/>
</dbReference>
<dbReference type="InterPro" id="IPR019786">
    <property type="entry name" value="Zinc_finger_PHD-type_CS"/>
</dbReference>
<dbReference type="InterPro" id="IPR001965">
    <property type="entry name" value="Znf_PHD"/>
</dbReference>
<organism evidence="10 11">
    <name type="scientific">Carpinus fangiana</name>
    <dbReference type="NCBI Taxonomy" id="176857"/>
    <lineage>
        <taxon>Eukaryota</taxon>
        <taxon>Viridiplantae</taxon>
        <taxon>Streptophyta</taxon>
        <taxon>Embryophyta</taxon>
        <taxon>Tracheophyta</taxon>
        <taxon>Spermatophyta</taxon>
        <taxon>Magnoliopsida</taxon>
        <taxon>eudicotyledons</taxon>
        <taxon>Gunneridae</taxon>
        <taxon>Pentapetalae</taxon>
        <taxon>rosids</taxon>
        <taxon>fabids</taxon>
        <taxon>Fagales</taxon>
        <taxon>Betulaceae</taxon>
        <taxon>Carpinus</taxon>
    </lineage>
</organism>
<dbReference type="Proteomes" id="UP000327013">
    <property type="component" value="Chromosome 4"/>
</dbReference>
<keyword evidence="4" id="KW-0862">Zinc</keyword>
<feature type="region of interest" description="Disordered" evidence="7">
    <location>
        <begin position="1"/>
        <end position="30"/>
    </location>
</feature>
<accession>A0A660KM92</accession>
<dbReference type="EMBL" id="CM017324">
    <property type="protein sequence ID" value="KAE8037513.1"/>
    <property type="molecule type" value="Genomic_DNA"/>
</dbReference>
<dbReference type="PROSITE" id="PS50016">
    <property type="entry name" value="ZF_PHD_2"/>
    <property type="match status" value="1"/>
</dbReference>
<feature type="compositionally biased region" description="Basic and acidic residues" evidence="7">
    <location>
        <begin position="161"/>
        <end position="172"/>
    </location>
</feature>
<evidence type="ECO:0000259" key="9">
    <source>
        <dbReference type="PROSITE" id="PS50827"/>
    </source>
</evidence>
<dbReference type="Pfam" id="PF00628">
    <property type="entry name" value="PHD"/>
    <property type="match status" value="1"/>
</dbReference>
<evidence type="ECO:0000256" key="2">
    <source>
        <dbReference type="ARBA" id="ARBA00022723"/>
    </source>
</evidence>
<dbReference type="Pfam" id="PF15612">
    <property type="entry name" value="WHIM1"/>
    <property type="match status" value="1"/>
</dbReference>
<dbReference type="InterPro" id="IPR047365">
    <property type="entry name" value="Tudor_AtPTM-like"/>
</dbReference>
<evidence type="ECO:0000256" key="3">
    <source>
        <dbReference type="ARBA" id="ARBA00022771"/>
    </source>
</evidence>
<gene>
    <name evidence="10" type="ORF">FH972_010099</name>
</gene>
<reference evidence="10 11" key="1">
    <citation type="submission" date="2019-06" db="EMBL/GenBank/DDBJ databases">
        <title>A chromosomal-level reference genome of Carpinus fangiana (Coryloideae, Betulaceae).</title>
        <authorList>
            <person name="Yang X."/>
            <person name="Wang Z."/>
            <person name="Zhang L."/>
            <person name="Hao G."/>
            <person name="Liu J."/>
            <person name="Yang Y."/>
        </authorList>
    </citation>
    <scope>NUCLEOTIDE SEQUENCE [LARGE SCALE GENOMIC DNA]</scope>
    <source>
        <strain evidence="10">Cfa_2016G</strain>
        <tissue evidence="10">Leaf</tissue>
    </source>
</reference>
<evidence type="ECO:0000259" key="8">
    <source>
        <dbReference type="PROSITE" id="PS50016"/>
    </source>
</evidence>
<evidence type="ECO:0000256" key="4">
    <source>
        <dbReference type="ARBA" id="ARBA00022833"/>
    </source>
</evidence>
<keyword evidence="3 6" id="KW-0863">Zinc-finger</keyword>
<feature type="domain" description="DDT" evidence="9">
    <location>
        <begin position="193"/>
        <end position="253"/>
    </location>
</feature>
<evidence type="ECO:0000256" key="5">
    <source>
        <dbReference type="ARBA" id="ARBA00023242"/>
    </source>
</evidence>
<dbReference type="InterPro" id="IPR018501">
    <property type="entry name" value="DDT_dom"/>
</dbReference>
<dbReference type="InterPro" id="IPR028942">
    <property type="entry name" value="WHIM1_dom"/>
</dbReference>
<dbReference type="GO" id="GO:0008270">
    <property type="term" value="F:zinc ion binding"/>
    <property type="evidence" value="ECO:0007669"/>
    <property type="project" value="UniProtKB-KW"/>
</dbReference>
<dbReference type="CDD" id="cd15489">
    <property type="entry name" value="PHD_SF"/>
    <property type="match status" value="1"/>
</dbReference>
<dbReference type="PANTHER" id="PTHR46508:SF1">
    <property type="entry name" value="PHD FINGER FAMILY PROTEIN"/>
    <property type="match status" value="1"/>
</dbReference>
<evidence type="ECO:0008006" key="12">
    <source>
        <dbReference type="Google" id="ProtNLM"/>
    </source>
</evidence>
<dbReference type="Pfam" id="PF02791">
    <property type="entry name" value="DDT"/>
    <property type="match status" value="1"/>
</dbReference>
<dbReference type="SMART" id="SM00571">
    <property type="entry name" value="DDT"/>
    <property type="match status" value="1"/>
</dbReference>
<dbReference type="InterPro" id="IPR011011">
    <property type="entry name" value="Znf_FYVE_PHD"/>
</dbReference>
<dbReference type="Pfam" id="PF21743">
    <property type="entry name" value="PTM_DIR17_Tudor"/>
    <property type="match status" value="1"/>
</dbReference>
<sequence>MEPPVARSRGRPRKRRKEDENNALGSDTKKQAVETRSVALVGRYVLKEFEGSGIFLGKVVHYDQGLYRVNYEDGDSEDLESREVRGFMLGDNDFDEDLSRRREKLDELALKIRAKNNSLSEKKALALVNGGDKIEPSTLSEVENNGGEVEGDADSSSDLSDCVRDRDSRFNEETPPIPPPELPPSSGTIGVPEQYVSNLFSVYGFLRSFSIPLFLSPFTLDDLVGSLNCCVANTLLDSIHVTLMRVLRRHLETLSSDGLELASKCLRIIDWGLLDTLTWPVYLASYLTVMGYTKGPEWKGFFDEVLVSEYYSLPAGKKLMILQILCDDVLESAEIRVEIDMREESEVGLDCDTEATNPPENGPRRVHPRYSKTSACKGWEAMEIIAETHQMKSLGNSNSWGFKGTKQDLDAADVDVDRNGDECRLCGMDGTLLCCDGCPSAYHSRCIGVMKMFIPEGPWYCPECTINKIGPTIAMGTSLKGAEIFGIDSYERIFLATCNHLLVLKASIGTEQCFRYYNQNDILKVLQVLCSSAQHTALYLGLCKAILQYWSISESVLSLPVMNEVHINFAKIKDDANVSTLLLPPAKEDLKVLDTLEAKNYVYNENRSGVDNVPASCLQTSLDRATQTDLPEPCSSSDTRRRECTFTDMKLTERIKMDSVFGSIRQQADLSDFTHQSLVDRSGAVNLTTRTSINSNGNYSGHVNGICFPLNLASQRKEGNRSGFGKGGGDSVDDFLYLGSFYKPLAYINNYMHGEFAASAAARLAGLSSEETQVSDAHALENSRRVASSNNLLQAKAFSLTASRFFWPSSEKKLVEVPRERCGWCLSCKAPVSSKRGCMLNHACLCATKGAMKIFASLRPIKSGEGSLVSIATYILYMEESLHGLIVGPFQSASYRKQWRKRVELASTCRVLKALLLELEEHISIIALSGDWVKLVDGLLVESSVIQSATSTVGTTQKRGFSGRRNRKLSAASEVTADGCHDQGFSWWQGGKLSKLIFQRAILPCSVVKKAARQSGWRKISGIDYADCSEIPKRSRQLVWRAAVETSKNASQLALQVRYLDFRLRWSDLLRPDQNLQDAKVLDSEASTFRNAVICDKKIVENKIRYAVAFGNQKHFPSRVMKNIIEIEQSQGGKDKYWFSESRIPLYLVKEYEENVGKAHLASVEEPSNVSFKLQTRRLRVSHRDIFFYLACKRDKLDVCSCSSCQLDVLIGNAVKCSACQGYCHEGCTILSTISMDEDVEFLITCKHCNHAQALAQKEISKESPTSPLALHGRECHNLLTVPKGGRPLCNNQPLASVRTHDTHSELKQASSDSSLASKNRRRLCSWGIIWKKKNSEDTGIDFRLKNIILKGSLGIHQLKPVCHLCHKPYRSDLMYICCETCNKWYHAEAVELQESKIFDVVGFKCCRCRRIRSPVCPYMDLKDKLPEGRKTRTKDIKQDQIPLDSDFGIISEYREYEPATVFHMEEVSNQESTVSEPATPVFPMGQVLKLKPSDCEPGTQFPMVEVSKQENDPLLFPLTKVELITEHNSELDVEQNTASGPWPQKLPIRRHVKREGDVDGVSESNLCYAEFSAHLETNNFLEPTEKASPPQAEWDVQSEMMLDYEGFNYEDMEFEPQTYFTVTELLASDDVGPFNGVDDPSGDWSGCLDTSNDQLEPANSVKPTVNMIHCRRCSQTEPTPDLSCYICGLKIHRNCSPWDESSMEAESWSCGDCREWR</sequence>
<dbReference type="Pfam" id="PF24294">
    <property type="entry name" value="Chromo_PTM"/>
    <property type="match status" value="1"/>
</dbReference>